<dbReference type="UniPathway" id="UPA00094"/>
<keyword evidence="10 11" id="KW-0275">Fatty acid biosynthesis</keyword>
<dbReference type="PROSITE" id="PS01188">
    <property type="entry name" value="ELO"/>
    <property type="match status" value="1"/>
</dbReference>
<keyword evidence="6 11" id="KW-0276">Fatty acid metabolism</keyword>
<accession>A0A1I7X097</accession>
<evidence type="ECO:0000256" key="10">
    <source>
        <dbReference type="ARBA" id="ARBA00023160"/>
    </source>
</evidence>
<dbReference type="EC" id="2.3.1.199" evidence="11"/>
<evidence type="ECO:0000256" key="1">
    <source>
        <dbReference type="ARBA" id="ARBA00004141"/>
    </source>
</evidence>
<dbReference type="AlphaFoldDB" id="A0A1I7X097"/>
<evidence type="ECO:0000256" key="8">
    <source>
        <dbReference type="ARBA" id="ARBA00023098"/>
    </source>
</evidence>
<dbReference type="GO" id="GO:0042761">
    <property type="term" value="P:very long-chain fatty acid biosynthetic process"/>
    <property type="evidence" value="ECO:0007669"/>
    <property type="project" value="TreeGrafter"/>
</dbReference>
<dbReference type="Pfam" id="PF01151">
    <property type="entry name" value="ELO"/>
    <property type="match status" value="1"/>
</dbReference>
<dbReference type="PANTHER" id="PTHR11157">
    <property type="entry name" value="FATTY ACID ACYL TRANSFERASE-RELATED"/>
    <property type="match status" value="1"/>
</dbReference>
<dbReference type="InterPro" id="IPR030457">
    <property type="entry name" value="ELO_CS"/>
</dbReference>
<name>A0A1I7X097_HETBA</name>
<comment type="subcellular location">
    <subcellularLocation>
        <location evidence="1">Membrane</location>
        <topology evidence="1">Multi-pass membrane protein</topology>
    </subcellularLocation>
</comment>
<keyword evidence="5 11" id="KW-0812">Transmembrane</keyword>
<feature type="transmembrane region" description="Helical" evidence="11">
    <location>
        <begin position="251"/>
        <end position="272"/>
    </location>
</feature>
<dbReference type="InterPro" id="IPR002076">
    <property type="entry name" value="ELO_fam"/>
</dbReference>
<evidence type="ECO:0000256" key="3">
    <source>
        <dbReference type="ARBA" id="ARBA00022516"/>
    </source>
</evidence>
<comment type="pathway">
    <text evidence="2">Lipid metabolism; fatty acid biosynthesis.</text>
</comment>
<feature type="transmembrane region" description="Helical" evidence="11">
    <location>
        <begin position="88"/>
        <end position="108"/>
    </location>
</feature>
<evidence type="ECO:0000313" key="13">
    <source>
        <dbReference type="WBParaSite" id="Hba_10815"/>
    </source>
</evidence>
<keyword evidence="9 11" id="KW-0472">Membrane</keyword>
<keyword evidence="7 11" id="KW-1133">Transmembrane helix</keyword>
<dbReference type="GO" id="GO:0019367">
    <property type="term" value="P:fatty acid elongation, saturated fatty acid"/>
    <property type="evidence" value="ECO:0007669"/>
    <property type="project" value="TreeGrafter"/>
</dbReference>
<feature type="transmembrane region" description="Helical" evidence="11">
    <location>
        <begin position="200"/>
        <end position="217"/>
    </location>
</feature>
<feature type="transmembrane region" description="Helical" evidence="11">
    <location>
        <begin position="140"/>
        <end position="161"/>
    </location>
</feature>
<evidence type="ECO:0000256" key="9">
    <source>
        <dbReference type="ARBA" id="ARBA00023136"/>
    </source>
</evidence>
<organism evidence="12 13">
    <name type="scientific">Heterorhabditis bacteriophora</name>
    <name type="common">Entomopathogenic nematode worm</name>
    <dbReference type="NCBI Taxonomy" id="37862"/>
    <lineage>
        <taxon>Eukaryota</taxon>
        <taxon>Metazoa</taxon>
        <taxon>Ecdysozoa</taxon>
        <taxon>Nematoda</taxon>
        <taxon>Chromadorea</taxon>
        <taxon>Rhabditida</taxon>
        <taxon>Rhabditina</taxon>
        <taxon>Rhabditomorpha</taxon>
        <taxon>Strongyloidea</taxon>
        <taxon>Heterorhabditidae</taxon>
        <taxon>Heterorhabditis</taxon>
    </lineage>
</organism>
<sequence length="284" mass="33305">MVYSTIPLVMNLLYDLNKFDIYSGNHTSLNSQYRYKFALPYERVDDPKGWTVNIFQRYWYHSITISVIYFAVIKGIQKSMENKKPFVLKTPLILWNGSLAIFSIMGVMRFSEVDFIYSLVNHGWYNAICYSCHPNDVAAFWSLLFAISKIVELGDTLFIVLRKKPLIFLHYYHHAAVLIYTVHSGAEHTAAGRAFISMNYLAHSCMYSYYAIVAYGIRMPRWIFLMLQLIPIRTTKISLFLLIYRCQQSMANLYLAFTIYITFAVLFFHFFYKTYIAAPKPKKE</sequence>
<dbReference type="WBParaSite" id="Hba_10815">
    <property type="protein sequence ID" value="Hba_10815"/>
    <property type="gene ID" value="Hba_10815"/>
</dbReference>
<evidence type="ECO:0000256" key="11">
    <source>
        <dbReference type="RuleBase" id="RU361115"/>
    </source>
</evidence>
<comment type="catalytic activity">
    <reaction evidence="11">
        <text>a very-long-chain acyl-CoA + malonyl-CoA + H(+) = a very-long-chain 3-oxoacyl-CoA + CO2 + CoA</text>
        <dbReference type="Rhea" id="RHEA:32727"/>
        <dbReference type="ChEBI" id="CHEBI:15378"/>
        <dbReference type="ChEBI" id="CHEBI:16526"/>
        <dbReference type="ChEBI" id="CHEBI:57287"/>
        <dbReference type="ChEBI" id="CHEBI:57384"/>
        <dbReference type="ChEBI" id="CHEBI:90725"/>
        <dbReference type="ChEBI" id="CHEBI:90736"/>
        <dbReference type="EC" id="2.3.1.199"/>
    </reaction>
</comment>
<comment type="similarity">
    <text evidence="11">Belongs to the ELO family.</text>
</comment>
<evidence type="ECO:0000256" key="7">
    <source>
        <dbReference type="ARBA" id="ARBA00022989"/>
    </source>
</evidence>
<evidence type="ECO:0000256" key="2">
    <source>
        <dbReference type="ARBA" id="ARBA00005194"/>
    </source>
</evidence>
<feature type="transmembrane region" description="Helical" evidence="11">
    <location>
        <begin position="223"/>
        <end position="244"/>
    </location>
</feature>
<dbReference type="PANTHER" id="PTHR11157:SF156">
    <property type="entry name" value="FATTY ACID ELONGATION PROTEIN 4-RELATED"/>
    <property type="match status" value="1"/>
</dbReference>
<dbReference type="GO" id="GO:0005789">
    <property type="term" value="C:endoplasmic reticulum membrane"/>
    <property type="evidence" value="ECO:0007669"/>
    <property type="project" value="TreeGrafter"/>
</dbReference>
<feature type="transmembrane region" description="Helical" evidence="11">
    <location>
        <begin position="58"/>
        <end position="76"/>
    </location>
</feature>
<dbReference type="GO" id="GO:0030148">
    <property type="term" value="P:sphingolipid biosynthetic process"/>
    <property type="evidence" value="ECO:0007669"/>
    <property type="project" value="TreeGrafter"/>
</dbReference>
<dbReference type="GO" id="GO:0009922">
    <property type="term" value="F:fatty acid elongase activity"/>
    <property type="evidence" value="ECO:0007669"/>
    <property type="project" value="UniProtKB-EC"/>
</dbReference>
<evidence type="ECO:0000256" key="6">
    <source>
        <dbReference type="ARBA" id="ARBA00022832"/>
    </source>
</evidence>
<evidence type="ECO:0000256" key="4">
    <source>
        <dbReference type="ARBA" id="ARBA00022679"/>
    </source>
</evidence>
<keyword evidence="12" id="KW-1185">Reference proteome</keyword>
<evidence type="ECO:0000313" key="12">
    <source>
        <dbReference type="Proteomes" id="UP000095283"/>
    </source>
</evidence>
<protein>
    <recommendedName>
        <fullName evidence="11">Elongation of very long chain fatty acids protein</fullName>
        <ecNumber evidence="11">2.3.1.199</ecNumber>
    </recommendedName>
    <alternativeName>
        <fullName evidence="11">Very-long-chain 3-oxoacyl-CoA synthase</fullName>
    </alternativeName>
</protein>
<dbReference type="Proteomes" id="UP000095283">
    <property type="component" value="Unplaced"/>
</dbReference>
<dbReference type="GO" id="GO:0034626">
    <property type="term" value="P:fatty acid elongation, polyunsaturated fatty acid"/>
    <property type="evidence" value="ECO:0007669"/>
    <property type="project" value="TreeGrafter"/>
</dbReference>
<evidence type="ECO:0000256" key="5">
    <source>
        <dbReference type="ARBA" id="ARBA00022692"/>
    </source>
</evidence>
<reference evidence="13" key="1">
    <citation type="submission" date="2016-11" db="UniProtKB">
        <authorList>
            <consortium name="WormBaseParasite"/>
        </authorList>
    </citation>
    <scope>IDENTIFICATION</scope>
</reference>
<dbReference type="GO" id="GO:0034625">
    <property type="term" value="P:fatty acid elongation, monounsaturated fatty acid"/>
    <property type="evidence" value="ECO:0007669"/>
    <property type="project" value="TreeGrafter"/>
</dbReference>
<proteinExistence type="inferred from homology"/>
<keyword evidence="3 11" id="KW-0444">Lipid biosynthesis</keyword>
<keyword evidence="4 11" id="KW-0808">Transferase</keyword>
<keyword evidence="8 11" id="KW-0443">Lipid metabolism</keyword>